<feature type="non-terminal residue" evidence="1">
    <location>
        <position position="1"/>
    </location>
</feature>
<sequence>SPFGRGEETVMDPSYRRGTELKADDISFSNKQDITKYLEKELAPAMFVGKKLKIELYKLAIYEEGGHFDWHRDSTHSDAHHGTVFFALNTEWEGGELMLRHGGVEASID</sequence>
<keyword evidence="2" id="KW-1185">Reference proteome</keyword>
<feature type="non-terminal residue" evidence="1">
    <location>
        <position position="109"/>
    </location>
</feature>
<evidence type="ECO:0008006" key="3">
    <source>
        <dbReference type="Google" id="ProtNLM"/>
    </source>
</evidence>
<dbReference type="EMBL" id="KV448404">
    <property type="protein sequence ID" value="OAX36615.1"/>
    <property type="molecule type" value="Genomic_DNA"/>
</dbReference>
<protein>
    <recommendedName>
        <fullName evidence="3">Prolyl 4-hydroxylase alpha subunit Fe(2+) 2OG dioxygenase domain-containing protein</fullName>
    </recommendedName>
</protein>
<dbReference type="InParanoid" id="A0A1B7MVJ4"/>
<reference evidence="1 2" key="1">
    <citation type="submission" date="2016-06" db="EMBL/GenBank/DDBJ databases">
        <title>Comparative genomics of the ectomycorrhizal sister species Rhizopogon vinicolor and Rhizopogon vesiculosus (Basidiomycota: Boletales) reveals a divergence of the mating type B locus.</title>
        <authorList>
            <consortium name="DOE Joint Genome Institute"/>
            <person name="Mujic A.B."/>
            <person name="Kuo A."/>
            <person name="Tritt A."/>
            <person name="Lipzen A."/>
            <person name="Chen C."/>
            <person name="Johnson J."/>
            <person name="Sharma A."/>
            <person name="Barry K."/>
            <person name="Grigoriev I.V."/>
            <person name="Spatafora J.W."/>
        </authorList>
    </citation>
    <scope>NUCLEOTIDE SEQUENCE [LARGE SCALE GENOMIC DNA]</scope>
    <source>
        <strain evidence="1 2">AM-OR11-026</strain>
    </source>
</reference>
<evidence type="ECO:0000313" key="1">
    <source>
        <dbReference type="EMBL" id="OAX36615.1"/>
    </source>
</evidence>
<dbReference type="PANTHER" id="PTHR33099:SF7">
    <property type="entry name" value="MYND-TYPE DOMAIN-CONTAINING PROTEIN"/>
    <property type="match status" value="1"/>
</dbReference>
<gene>
    <name evidence="1" type="ORF">K503DRAFT_647089</name>
</gene>
<dbReference type="OrthoDB" id="27483at2759"/>
<dbReference type="AlphaFoldDB" id="A0A1B7MVJ4"/>
<dbReference type="Gene3D" id="2.60.120.620">
    <property type="entry name" value="q2cbj1_9rhob like domain"/>
    <property type="match status" value="1"/>
</dbReference>
<dbReference type="STRING" id="1314800.A0A1B7MVJ4"/>
<evidence type="ECO:0000313" key="2">
    <source>
        <dbReference type="Proteomes" id="UP000092154"/>
    </source>
</evidence>
<organism evidence="1 2">
    <name type="scientific">Rhizopogon vinicolor AM-OR11-026</name>
    <dbReference type="NCBI Taxonomy" id="1314800"/>
    <lineage>
        <taxon>Eukaryota</taxon>
        <taxon>Fungi</taxon>
        <taxon>Dikarya</taxon>
        <taxon>Basidiomycota</taxon>
        <taxon>Agaricomycotina</taxon>
        <taxon>Agaricomycetes</taxon>
        <taxon>Agaricomycetidae</taxon>
        <taxon>Boletales</taxon>
        <taxon>Suillineae</taxon>
        <taxon>Rhizopogonaceae</taxon>
        <taxon>Rhizopogon</taxon>
    </lineage>
</organism>
<dbReference type="Proteomes" id="UP000092154">
    <property type="component" value="Unassembled WGS sequence"/>
</dbReference>
<dbReference type="PANTHER" id="PTHR33099">
    <property type="entry name" value="FE2OG DIOXYGENASE DOMAIN-CONTAINING PROTEIN"/>
    <property type="match status" value="1"/>
</dbReference>
<accession>A0A1B7MVJ4</accession>
<name>A0A1B7MVJ4_9AGAM</name>
<proteinExistence type="predicted"/>